<evidence type="ECO:0000256" key="3">
    <source>
        <dbReference type="ARBA" id="ARBA00012202"/>
    </source>
</evidence>
<evidence type="ECO:0000256" key="12">
    <source>
        <dbReference type="ARBA" id="ARBA00037442"/>
    </source>
</evidence>
<evidence type="ECO:0000256" key="16">
    <source>
        <dbReference type="SAM" id="MobiDB-lite"/>
    </source>
</evidence>
<sequence>MSAQKPTLNIPDLSQCTHRPVIPKRHMTTRSHCHPPTGSSVTMDPERKRMLTNLAETPPDTESLLGHRKRINHSCLAGNLHFTKVRRRCFIEYGFLNQALSKAISRRFGLQIWEEIKNASEVRIPSPVSLALIYEDRIAYNIVQTASEITGLTADEIWELFGETFFDFCEESGYEKIMQVLGGNLKDLFENLDALHDHLSSIYSGMRVPTFRCSEHDDGTLTLHYHSRRHGLEHVIIGLIKTVANKLQNKEMNVEILTSQSLFCPDHVQFLVTEKVTSQESPNSHKRGYCFQEENNDSENWLMNCDFQIGPTAFCKAFPFHVMFNRDFCIVQVGDSLVRIIPILEQPAIKFTDVFQFVRPQIHMSVDDVIVHRNQVFVVQVKSQISLTKRHSACPPYVTSGGRLAVPCFSEDCNVQSHKNMRLKGEMLYVPEIEKVIFLCSPSVGSLEELLAAGLFLSDIPAHDSTRDLLFSREQFRAEYELTYKLEILTDKLQETYRELEIEKCTADKLIYSILPPSVANKLREGQPVEAVKYHAVTILFTGICYFNAFCSHNSPIKVVNLLNELYTKFDALSDPRAYDVYKVETVGDKYMLASGLPEKTSLHARNIAQVALDMMDISRDVVVDGNSIKLQIGVHSGEVVAGVVGQRLPRYGVFGSTVCIASRMESTGSPDCINISETTYKYLNTKKCFDAQFSFKERGEIRVKGMTTPIKCYFLLRKRRTLLHIQKLLESGITVTSHRPCILTSLSDNADIKNEDRLVSSPVAKDKDDMEGIN</sequence>
<proteinExistence type="predicted"/>
<dbReference type="EC" id="4.6.1.2" evidence="3"/>
<evidence type="ECO:0000256" key="13">
    <source>
        <dbReference type="ARBA" id="ARBA00039698"/>
    </source>
</evidence>
<dbReference type="Pfam" id="PF07700">
    <property type="entry name" value="HNOB"/>
    <property type="match status" value="1"/>
</dbReference>
<evidence type="ECO:0000256" key="1">
    <source>
        <dbReference type="ARBA" id="ARBA00001971"/>
    </source>
</evidence>
<dbReference type="FunFam" id="3.30.450.260:FF:000002">
    <property type="entry name" value="guanylate cyclase soluble subunit alpha-2"/>
    <property type="match status" value="1"/>
</dbReference>
<dbReference type="Pfam" id="PF07701">
    <property type="entry name" value="HNOBA"/>
    <property type="match status" value="1"/>
</dbReference>
<keyword evidence="4" id="KW-0963">Cytoplasm</keyword>
<evidence type="ECO:0000259" key="17">
    <source>
        <dbReference type="PROSITE" id="PS50125"/>
    </source>
</evidence>
<keyword evidence="9" id="KW-0342">GTP-binding</keyword>
<dbReference type="CDD" id="cd07302">
    <property type="entry name" value="CHD"/>
    <property type="match status" value="1"/>
</dbReference>
<keyword evidence="8" id="KW-0408">Iron</keyword>
<evidence type="ECO:0000313" key="19">
    <source>
        <dbReference type="Proteomes" id="UP001208570"/>
    </source>
</evidence>
<dbReference type="FunFam" id="3.30.70.1230:FF:000005">
    <property type="entry name" value="Guanylate cyclase soluble subunit beta-1"/>
    <property type="match status" value="1"/>
</dbReference>
<evidence type="ECO:0000256" key="8">
    <source>
        <dbReference type="ARBA" id="ARBA00023004"/>
    </source>
</evidence>
<accession>A0AAD9KER6</accession>
<feature type="domain" description="Guanylate cyclase" evidence="17">
    <location>
        <begin position="538"/>
        <end position="666"/>
    </location>
</feature>
<dbReference type="InterPro" id="IPR001054">
    <property type="entry name" value="A/G_cyclase"/>
</dbReference>
<comment type="subcellular location">
    <subcellularLocation>
        <location evidence="2">Cytoplasm</location>
    </subcellularLocation>
</comment>
<evidence type="ECO:0000256" key="9">
    <source>
        <dbReference type="ARBA" id="ARBA00023134"/>
    </source>
</evidence>
<protein>
    <recommendedName>
        <fullName evidence="13">Guanylate cyclase soluble subunit beta-1</fullName>
        <ecNumber evidence="3">4.6.1.2</ecNumber>
    </recommendedName>
    <alternativeName>
        <fullName evidence="14">Guanylate cyclase soluble subunit beta-3</fullName>
    </alternativeName>
    <alternativeName>
        <fullName evidence="15">Soluble guanylate cyclase small subunit</fullName>
    </alternativeName>
</protein>
<dbReference type="InterPro" id="IPR042463">
    <property type="entry name" value="HNOB_dom_associated_sf"/>
</dbReference>
<evidence type="ECO:0000256" key="14">
    <source>
        <dbReference type="ARBA" id="ARBA00041698"/>
    </source>
</evidence>
<dbReference type="Pfam" id="PF00211">
    <property type="entry name" value="Guanylate_cyc"/>
    <property type="match status" value="1"/>
</dbReference>
<feature type="region of interest" description="Disordered" evidence="16">
    <location>
        <begin position="27"/>
        <end position="46"/>
    </location>
</feature>
<evidence type="ECO:0000313" key="18">
    <source>
        <dbReference type="EMBL" id="KAK2169730.1"/>
    </source>
</evidence>
<dbReference type="GO" id="GO:0008074">
    <property type="term" value="C:guanylate cyclase complex, soluble"/>
    <property type="evidence" value="ECO:0007669"/>
    <property type="project" value="TreeGrafter"/>
</dbReference>
<evidence type="ECO:0000256" key="4">
    <source>
        <dbReference type="ARBA" id="ARBA00022490"/>
    </source>
</evidence>
<dbReference type="SUPFAM" id="SSF55073">
    <property type="entry name" value="Nucleotide cyclase"/>
    <property type="match status" value="1"/>
</dbReference>
<comment type="cofactor">
    <cofactor evidence="1">
        <name>heme</name>
        <dbReference type="ChEBI" id="CHEBI:30413"/>
    </cofactor>
</comment>
<keyword evidence="7" id="KW-0547">Nucleotide-binding</keyword>
<dbReference type="SMART" id="SM00044">
    <property type="entry name" value="CYCc"/>
    <property type="match status" value="1"/>
</dbReference>
<keyword evidence="10" id="KW-0456">Lyase</keyword>
<dbReference type="SUPFAM" id="SSF111126">
    <property type="entry name" value="Ligand-binding domain in the NO signalling and Golgi transport"/>
    <property type="match status" value="1"/>
</dbReference>
<dbReference type="PANTHER" id="PTHR45655:SF2">
    <property type="entry name" value="GUANYLATE CYCLASE SOLUBLE SUBUNIT BETA-1"/>
    <property type="match status" value="1"/>
</dbReference>
<keyword evidence="6" id="KW-0479">Metal-binding</keyword>
<keyword evidence="19" id="KW-1185">Reference proteome</keyword>
<evidence type="ECO:0000256" key="5">
    <source>
        <dbReference type="ARBA" id="ARBA00022617"/>
    </source>
</evidence>
<keyword evidence="5" id="KW-0349">Heme</keyword>
<comment type="function">
    <text evidence="12">Mediates responses to nitric oxide (NO) by catalyzing the biosynthesis of the signaling molecule cGMP.</text>
</comment>
<gene>
    <name evidence="18" type="ORF">LSH36_7g04021</name>
</gene>
<evidence type="ECO:0000256" key="2">
    <source>
        <dbReference type="ARBA" id="ARBA00004496"/>
    </source>
</evidence>
<dbReference type="PROSITE" id="PS50125">
    <property type="entry name" value="GUANYLATE_CYCLASE_2"/>
    <property type="match status" value="1"/>
</dbReference>
<organism evidence="18 19">
    <name type="scientific">Paralvinella palmiformis</name>
    <dbReference type="NCBI Taxonomy" id="53620"/>
    <lineage>
        <taxon>Eukaryota</taxon>
        <taxon>Metazoa</taxon>
        <taxon>Spiralia</taxon>
        <taxon>Lophotrochozoa</taxon>
        <taxon>Annelida</taxon>
        <taxon>Polychaeta</taxon>
        <taxon>Sedentaria</taxon>
        <taxon>Canalipalpata</taxon>
        <taxon>Terebellida</taxon>
        <taxon>Terebelliformia</taxon>
        <taxon>Alvinellidae</taxon>
        <taxon>Paralvinella</taxon>
    </lineage>
</organism>
<dbReference type="GO" id="GO:0070482">
    <property type="term" value="P:response to oxygen levels"/>
    <property type="evidence" value="ECO:0007669"/>
    <property type="project" value="TreeGrafter"/>
</dbReference>
<dbReference type="InterPro" id="IPR038158">
    <property type="entry name" value="H-NOX_domain_sf"/>
</dbReference>
<name>A0AAD9KER6_9ANNE</name>
<dbReference type="InterPro" id="IPR011645">
    <property type="entry name" value="HNOB_dom_associated"/>
</dbReference>
<evidence type="ECO:0000256" key="6">
    <source>
        <dbReference type="ARBA" id="ARBA00022723"/>
    </source>
</evidence>
<dbReference type="Gene3D" id="3.30.70.1230">
    <property type="entry name" value="Nucleotide cyclase"/>
    <property type="match status" value="1"/>
</dbReference>
<dbReference type="Gene3D" id="6.10.250.780">
    <property type="match status" value="1"/>
</dbReference>
<evidence type="ECO:0000256" key="10">
    <source>
        <dbReference type="ARBA" id="ARBA00023239"/>
    </source>
</evidence>
<keyword evidence="11" id="KW-0141">cGMP biosynthesis</keyword>
<evidence type="ECO:0000256" key="7">
    <source>
        <dbReference type="ARBA" id="ARBA00022741"/>
    </source>
</evidence>
<dbReference type="GO" id="GO:0005525">
    <property type="term" value="F:GTP binding"/>
    <property type="evidence" value="ECO:0007669"/>
    <property type="project" value="UniProtKB-KW"/>
</dbReference>
<dbReference type="Gene3D" id="3.90.1520.10">
    <property type="entry name" value="H-NOX domain"/>
    <property type="match status" value="1"/>
</dbReference>
<dbReference type="PANTHER" id="PTHR45655">
    <property type="entry name" value="GUANYLATE CYCLASE SOLUBLE SUBUNIT BETA-2"/>
    <property type="match status" value="1"/>
</dbReference>
<dbReference type="AlphaFoldDB" id="A0AAD9KER6"/>
<reference evidence="18" key="1">
    <citation type="journal article" date="2023" name="Mol. Biol. Evol.">
        <title>Third-Generation Sequencing Reveals the Adaptive Role of the Epigenome in Three Deep-Sea Polychaetes.</title>
        <authorList>
            <person name="Perez M."/>
            <person name="Aroh O."/>
            <person name="Sun Y."/>
            <person name="Lan Y."/>
            <person name="Juniper S.K."/>
            <person name="Young C.R."/>
            <person name="Angers B."/>
            <person name="Qian P.Y."/>
        </authorList>
    </citation>
    <scope>NUCLEOTIDE SEQUENCE</scope>
    <source>
        <strain evidence="18">P08H-3</strain>
    </source>
</reference>
<dbReference type="InterPro" id="IPR029787">
    <property type="entry name" value="Nucleotide_cyclase"/>
</dbReference>
<dbReference type="Gene3D" id="3.30.450.260">
    <property type="entry name" value="Haem NO binding associated domain"/>
    <property type="match status" value="1"/>
</dbReference>
<dbReference type="EMBL" id="JAODUP010000007">
    <property type="protein sequence ID" value="KAK2169730.1"/>
    <property type="molecule type" value="Genomic_DNA"/>
</dbReference>
<dbReference type="GO" id="GO:0004383">
    <property type="term" value="F:guanylate cyclase activity"/>
    <property type="evidence" value="ECO:0007669"/>
    <property type="project" value="UniProtKB-EC"/>
</dbReference>
<dbReference type="InterPro" id="IPR024096">
    <property type="entry name" value="NO_sig/Golgi_transp_ligand-bd"/>
</dbReference>
<dbReference type="GO" id="GO:0020037">
    <property type="term" value="F:heme binding"/>
    <property type="evidence" value="ECO:0007669"/>
    <property type="project" value="InterPro"/>
</dbReference>
<evidence type="ECO:0000256" key="15">
    <source>
        <dbReference type="ARBA" id="ARBA00043208"/>
    </source>
</evidence>
<dbReference type="GO" id="GO:0046872">
    <property type="term" value="F:metal ion binding"/>
    <property type="evidence" value="ECO:0007669"/>
    <property type="project" value="UniProtKB-KW"/>
</dbReference>
<dbReference type="Proteomes" id="UP001208570">
    <property type="component" value="Unassembled WGS sequence"/>
</dbReference>
<dbReference type="GO" id="GO:0019934">
    <property type="term" value="P:cGMP-mediated signaling"/>
    <property type="evidence" value="ECO:0007669"/>
    <property type="project" value="TreeGrafter"/>
</dbReference>
<evidence type="ECO:0000256" key="11">
    <source>
        <dbReference type="ARBA" id="ARBA00023293"/>
    </source>
</evidence>
<dbReference type="InterPro" id="IPR011644">
    <property type="entry name" value="Heme_NO-bd"/>
</dbReference>
<comment type="caution">
    <text evidence="18">The sequence shown here is derived from an EMBL/GenBank/DDBJ whole genome shotgun (WGS) entry which is preliminary data.</text>
</comment>